<evidence type="ECO:0000313" key="9">
    <source>
        <dbReference type="Proteomes" id="UP000235023"/>
    </source>
</evidence>
<evidence type="ECO:0000256" key="1">
    <source>
        <dbReference type="ARBA" id="ARBA00023015"/>
    </source>
</evidence>
<evidence type="ECO:0000256" key="3">
    <source>
        <dbReference type="ARBA" id="ARBA00023163"/>
    </source>
</evidence>
<dbReference type="PANTHER" id="PTHR47784:SF9">
    <property type="entry name" value="ZN(II)2CYS6 TRANSCRIPTION FACTOR (EUROFUNG)"/>
    <property type="match status" value="1"/>
</dbReference>
<keyword evidence="9" id="KW-1185">Reference proteome</keyword>
<dbReference type="SMART" id="SM00066">
    <property type="entry name" value="GAL4"/>
    <property type="match status" value="1"/>
</dbReference>
<evidence type="ECO:0000259" key="7">
    <source>
        <dbReference type="PROSITE" id="PS50048"/>
    </source>
</evidence>
<dbReference type="Proteomes" id="UP000235023">
    <property type="component" value="Unassembled WGS sequence"/>
</dbReference>
<proteinExistence type="predicted"/>
<keyword evidence="3" id="KW-0804">Transcription</keyword>
<gene>
    <name evidence="8" type="ORF">BDW42DRAFT_199367</name>
</gene>
<dbReference type="OrthoDB" id="416217at2759"/>
<sequence>MSADLSPRILKGQKSVFRVQLRSQDAGDASQAVYHSRRAHRKSRGGCQKCKIRRVKCDETKPACVRCQKHGVDCTYAPIPRTAPNIPHPDRTAYSLSLTDIASKLDSLLELPQTRGHHQQHHHLHALHHFHSATASTISDKNSFDLMRTRMTHLAFTSPTVMHAVLATSLSHLLHLTPTTSPTRTTYTILESTHWQRSISQYSRELSHGATAQNMDALFSTCLLLTSHTFMLPPSPSNPNPDPKTTSFIYTIDTNPQALNWLTMQSGLRHLLTLAKPYLPQSIWFQTFMSTRSANAFFEDHRPGPVDLHPGLAALCNIVSEDDTESNNPYVWPLRMLTPLLALERSPRSFHHYCNFMGRLMPEFYERLRKRCVPALVVLAWWMALMLAAAGEVWWLGPRLRAELLAVCMFLEGTTDERVRRLLGFPARACGYRLKWEGEGEIDDGDEGGLGVDGDGDGGTGG</sequence>
<dbReference type="EMBL" id="KZ559510">
    <property type="protein sequence ID" value="PLN84590.1"/>
    <property type="molecule type" value="Genomic_DNA"/>
</dbReference>
<evidence type="ECO:0000256" key="6">
    <source>
        <dbReference type="SAM" id="Phobius"/>
    </source>
</evidence>
<evidence type="ECO:0000256" key="4">
    <source>
        <dbReference type="ARBA" id="ARBA00023242"/>
    </source>
</evidence>
<organism evidence="8 9">
    <name type="scientific">Aspergillus taichungensis</name>
    <dbReference type="NCBI Taxonomy" id="482145"/>
    <lineage>
        <taxon>Eukaryota</taxon>
        <taxon>Fungi</taxon>
        <taxon>Dikarya</taxon>
        <taxon>Ascomycota</taxon>
        <taxon>Pezizomycotina</taxon>
        <taxon>Eurotiomycetes</taxon>
        <taxon>Eurotiomycetidae</taxon>
        <taxon>Eurotiales</taxon>
        <taxon>Aspergillaceae</taxon>
        <taxon>Aspergillus</taxon>
        <taxon>Aspergillus subgen. Circumdati</taxon>
    </lineage>
</organism>
<dbReference type="CDD" id="cd00067">
    <property type="entry name" value="GAL4"/>
    <property type="match status" value="1"/>
</dbReference>
<dbReference type="GO" id="GO:0008270">
    <property type="term" value="F:zinc ion binding"/>
    <property type="evidence" value="ECO:0007669"/>
    <property type="project" value="InterPro"/>
</dbReference>
<feature type="region of interest" description="Disordered" evidence="5">
    <location>
        <begin position="443"/>
        <end position="462"/>
    </location>
</feature>
<protein>
    <recommendedName>
        <fullName evidence="7">Zn(2)-C6 fungal-type domain-containing protein</fullName>
    </recommendedName>
</protein>
<dbReference type="PROSITE" id="PS00463">
    <property type="entry name" value="ZN2_CY6_FUNGAL_1"/>
    <property type="match status" value="1"/>
</dbReference>
<keyword evidence="6" id="KW-0812">Transmembrane</keyword>
<name>A0A2J5I4A2_9EURO</name>
<evidence type="ECO:0000256" key="2">
    <source>
        <dbReference type="ARBA" id="ARBA00023125"/>
    </source>
</evidence>
<reference evidence="9" key="1">
    <citation type="submission" date="2017-12" db="EMBL/GenBank/DDBJ databases">
        <authorList>
            <consortium name="DOE Joint Genome Institute"/>
            <person name="Mondo S.J."/>
            <person name="Kjaerbolling I."/>
            <person name="Vesth T.C."/>
            <person name="Frisvad J.C."/>
            <person name="Nybo J.L."/>
            <person name="Theobald S."/>
            <person name="Kuo A."/>
            <person name="Bowyer P."/>
            <person name="Matsuda Y."/>
            <person name="Lyhne E.K."/>
            <person name="Kogle M.E."/>
            <person name="Clum A."/>
            <person name="Lipzen A."/>
            <person name="Salamov A."/>
            <person name="Ngan C.Y."/>
            <person name="Daum C."/>
            <person name="Chiniquy J."/>
            <person name="Barry K."/>
            <person name="LaButti K."/>
            <person name="Haridas S."/>
            <person name="Simmons B.A."/>
            <person name="Magnuson J.K."/>
            <person name="Mortensen U.H."/>
            <person name="Larsen T.O."/>
            <person name="Grigoriev I.V."/>
            <person name="Baker S.E."/>
            <person name="Andersen M.R."/>
            <person name="Nordberg H.P."/>
            <person name="Cantor M.N."/>
            <person name="Hua S.X."/>
        </authorList>
    </citation>
    <scope>NUCLEOTIDE SEQUENCE [LARGE SCALE GENOMIC DNA]</scope>
    <source>
        <strain evidence="9">IBT 19404</strain>
    </source>
</reference>
<feature type="transmembrane region" description="Helical" evidence="6">
    <location>
        <begin position="373"/>
        <end position="396"/>
    </location>
</feature>
<keyword evidence="2" id="KW-0238">DNA-binding</keyword>
<evidence type="ECO:0000256" key="5">
    <source>
        <dbReference type="SAM" id="MobiDB-lite"/>
    </source>
</evidence>
<dbReference type="Gene3D" id="4.10.240.10">
    <property type="entry name" value="Zn(2)-C6 fungal-type DNA-binding domain"/>
    <property type="match status" value="1"/>
</dbReference>
<feature type="domain" description="Zn(2)-C6 fungal-type" evidence="7">
    <location>
        <begin position="46"/>
        <end position="76"/>
    </location>
</feature>
<keyword evidence="6" id="KW-0472">Membrane</keyword>
<dbReference type="GO" id="GO:0001228">
    <property type="term" value="F:DNA-binding transcription activator activity, RNA polymerase II-specific"/>
    <property type="evidence" value="ECO:0007669"/>
    <property type="project" value="TreeGrafter"/>
</dbReference>
<dbReference type="SUPFAM" id="SSF57701">
    <property type="entry name" value="Zn2/Cys6 DNA-binding domain"/>
    <property type="match status" value="1"/>
</dbReference>
<dbReference type="Pfam" id="PF00172">
    <property type="entry name" value="Zn_clus"/>
    <property type="match status" value="1"/>
</dbReference>
<dbReference type="InterPro" id="IPR036864">
    <property type="entry name" value="Zn2-C6_fun-type_DNA-bd_sf"/>
</dbReference>
<dbReference type="GO" id="GO:0003677">
    <property type="term" value="F:DNA binding"/>
    <property type="evidence" value="ECO:0007669"/>
    <property type="project" value="UniProtKB-KW"/>
</dbReference>
<dbReference type="InterPro" id="IPR053157">
    <property type="entry name" value="Sterol_Uptake_Regulator"/>
</dbReference>
<feature type="compositionally biased region" description="Gly residues" evidence="5">
    <location>
        <begin position="448"/>
        <end position="462"/>
    </location>
</feature>
<keyword evidence="4" id="KW-0539">Nucleus</keyword>
<dbReference type="PRINTS" id="PR00755">
    <property type="entry name" value="AFLATOXINBRP"/>
</dbReference>
<dbReference type="InterPro" id="IPR001138">
    <property type="entry name" value="Zn2Cys6_DnaBD"/>
</dbReference>
<evidence type="ECO:0000313" key="8">
    <source>
        <dbReference type="EMBL" id="PLN84590.1"/>
    </source>
</evidence>
<dbReference type="PANTHER" id="PTHR47784">
    <property type="entry name" value="STEROL UPTAKE CONTROL PROTEIN 2"/>
    <property type="match status" value="1"/>
</dbReference>
<dbReference type="AlphaFoldDB" id="A0A2J5I4A2"/>
<keyword evidence="6" id="KW-1133">Transmembrane helix</keyword>
<dbReference type="PROSITE" id="PS50048">
    <property type="entry name" value="ZN2_CY6_FUNGAL_2"/>
    <property type="match status" value="1"/>
</dbReference>
<keyword evidence="1" id="KW-0805">Transcription regulation</keyword>
<accession>A0A2J5I4A2</accession>